<dbReference type="Pfam" id="PF17648">
    <property type="entry name" value="Luciferase"/>
    <property type="match status" value="1"/>
</dbReference>
<dbReference type="Proteomes" id="UP000710849">
    <property type="component" value="Unassembled WGS sequence"/>
</dbReference>
<keyword evidence="1" id="KW-1133">Transmembrane helix</keyword>
<dbReference type="GeneID" id="62146188"/>
<name>A0A9P5LXT9_9HELO</name>
<organism evidence="3 4">
    <name type="scientific">Botrytis byssoidea</name>
    <dbReference type="NCBI Taxonomy" id="139641"/>
    <lineage>
        <taxon>Eukaryota</taxon>
        <taxon>Fungi</taxon>
        <taxon>Dikarya</taxon>
        <taxon>Ascomycota</taxon>
        <taxon>Pezizomycotina</taxon>
        <taxon>Leotiomycetes</taxon>
        <taxon>Helotiales</taxon>
        <taxon>Sclerotiniaceae</taxon>
        <taxon>Botrytis</taxon>
    </lineage>
</organism>
<evidence type="ECO:0000313" key="3">
    <source>
        <dbReference type="EMBL" id="KAF7951047.1"/>
    </source>
</evidence>
<feature type="transmembrane region" description="Helical" evidence="1">
    <location>
        <begin position="39"/>
        <end position="60"/>
    </location>
</feature>
<keyword evidence="4" id="KW-1185">Reference proteome</keyword>
<gene>
    <name evidence="3" type="ORF">EAE97_002599</name>
</gene>
<evidence type="ECO:0000256" key="1">
    <source>
        <dbReference type="SAM" id="Phobius"/>
    </source>
</evidence>
<sequence>MTMSVSATTTAVAIQERHPTNDITLEVPMGLKQQDIIQITLTGPGLVLTILGIIICINLLQSSLTCTIIALAPIPWIVYNDYHNFISLGPGGTPSTLLGYVKITYLRIFALSDPYSPPKASEGTNPPFGYLQSAYQNLPIRSGPRPKVAGIAPQRQISQYGSRAMYELLCTSLSNLAHRHSDKVKTGISCFEKKGLALFSLNPINITCNGEICHVHHSDNSYHMNLHPEDARIILEKGWGERHPMAGASAPQAVADFLSYLPISLSAWFSPRVVPEQFVLIYAPRNKDELQVVCHIIEAAAFWVCGERLTLPIEGVPLIEESVVA</sequence>
<evidence type="ECO:0000259" key="2">
    <source>
        <dbReference type="Pfam" id="PF17648"/>
    </source>
</evidence>
<dbReference type="InterPro" id="IPR048273">
    <property type="entry name" value="Luciferase"/>
</dbReference>
<dbReference type="PANTHER" id="PTHR38695:SF1">
    <property type="entry name" value="AMINO ACID PERMEASE_ SLC12A DOMAIN-CONTAINING PROTEIN"/>
    <property type="match status" value="1"/>
</dbReference>
<keyword evidence="1" id="KW-0812">Transmembrane</keyword>
<dbReference type="RefSeq" id="XP_038736316.1">
    <property type="nucleotide sequence ID" value="XM_038873110.1"/>
</dbReference>
<evidence type="ECO:0000313" key="4">
    <source>
        <dbReference type="Proteomes" id="UP000710849"/>
    </source>
</evidence>
<protein>
    <recommendedName>
        <fullName evidence="2">Luciferase domain-containing protein</fullName>
    </recommendedName>
</protein>
<comment type="caution">
    <text evidence="3">The sequence shown here is derived from an EMBL/GenBank/DDBJ whole genome shotgun (WGS) entry which is preliminary data.</text>
</comment>
<dbReference type="AlphaFoldDB" id="A0A9P5LXT9"/>
<proteinExistence type="predicted"/>
<accession>A0A9P5LXT9</accession>
<reference evidence="3 4" key="1">
    <citation type="journal article" date="2020" name="Genome Biol. Evol.">
        <title>Comparative genomics of Sclerotiniaceae.</title>
        <authorList>
            <person name="Valero Jimenez C.A."/>
            <person name="Steentjes M."/>
            <person name="Scholten O.E."/>
            <person name="Van Kan J.A.L."/>
        </authorList>
    </citation>
    <scope>NUCLEOTIDE SEQUENCE [LARGE SCALE GENOMIC DNA]</scope>
    <source>
        <strain evidence="3 4">MUCL 94</strain>
    </source>
</reference>
<dbReference type="EMBL" id="RCSW01000004">
    <property type="protein sequence ID" value="KAF7951047.1"/>
    <property type="molecule type" value="Genomic_DNA"/>
</dbReference>
<dbReference type="PANTHER" id="PTHR38695">
    <property type="entry name" value="AMINO ACID PERMEASE_ SLC12A DOMAIN-CONTAINING PROTEIN"/>
    <property type="match status" value="1"/>
</dbReference>
<dbReference type="InterPro" id="IPR040841">
    <property type="entry name" value="Luciferase_dom"/>
</dbReference>
<feature type="domain" description="Luciferase" evidence="2">
    <location>
        <begin position="209"/>
        <end position="300"/>
    </location>
</feature>
<keyword evidence="1" id="KW-0472">Membrane</keyword>